<dbReference type="RefSeq" id="WP_377531185.1">
    <property type="nucleotide sequence ID" value="NZ_JBHTLD010000220.1"/>
</dbReference>
<feature type="signal peptide" evidence="1">
    <location>
        <begin position="1"/>
        <end position="21"/>
    </location>
</feature>
<sequence length="136" mass="15283">MKPLYLIKAAFLLLLLSISVACQQQESQEETATVAAPENDASETTAAVNEKRPAPTFFFIPKELSNKRVWICEDGVSDIFHLKHDCPILVQCKGKGNFRNLLLPKAIEEYGRYNCPECSKELDHIFDENAVRALGQ</sequence>
<accession>A0ABW3STB0</accession>
<organism evidence="2 3">
    <name type="scientific">Pontibacter rugosus</name>
    <dbReference type="NCBI Taxonomy" id="1745966"/>
    <lineage>
        <taxon>Bacteria</taxon>
        <taxon>Pseudomonadati</taxon>
        <taxon>Bacteroidota</taxon>
        <taxon>Cytophagia</taxon>
        <taxon>Cytophagales</taxon>
        <taxon>Hymenobacteraceae</taxon>
        <taxon>Pontibacter</taxon>
    </lineage>
</organism>
<evidence type="ECO:0000256" key="1">
    <source>
        <dbReference type="SAM" id="SignalP"/>
    </source>
</evidence>
<protein>
    <submittedName>
        <fullName evidence="2">Uncharacterized protein</fullName>
    </submittedName>
</protein>
<name>A0ABW3STB0_9BACT</name>
<feature type="chain" id="PRO_5046243588" evidence="1">
    <location>
        <begin position="22"/>
        <end position="136"/>
    </location>
</feature>
<keyword evidence="3" id="KW-1185">Reference proteome</keyword>
<dbReference type="PROSITE" id="PS51257">
    <property type="entry name" value="PROKAR_LIPOPROTEIN"/>
    <property type="match status" value="1"/>
</dbReference>
<gene>
    <name evidence="2" type="ORF">ACFQ2O_18165</name>
</gene>
<comment type="caution">
    <text evidence="2">The sequence shown here is derived from an EMBL/GenBank/DDBJ whole genome shotgun (WGS) entry which is preliminary data.</text>
</comment>
<dbReference type="EMBL" id="JBHTLD010000220">
    <property type="protein sequence ID" value="MFD1188143.1"/>
    <property type="molecule type" value="Genomic_DNA"/>
</dbReference>
<evidence type="ECO:0000313" key="2">
    <source>
        <dbReference type="EMBL" id="MFD1188143.1"/>
    </source>
</evidence>
<dbReference type="Proteomes" id="UP001597094">
    <property type="component" value="Unassembled WGS sequence"/>
</dbReference>
<evidence type="ECO:0000313" key="3">
    <source>
        <dbReference type="Proteomes" id="UP001597094"/>
    </source>
</evidence>
<proteinExistence type="predicted"/>
<reference evidence="3" key="1">
    <citation type="journal article" date="2019" name="Int. J. Syst. Evol. Microbiol.">
        <title>The Global Catalogue of Microorganisms (GCM) 10K type strain sequencing project: providing services to taxonomists for standard genome sequencing and annotation.</title>
        <authorList>
            <consortium name="The Broad Institute Genomics Platform"/>
            <consortium name="The Broad Institute Genome Sequencing Center for Infectious Disease"/>
            <person name="Wu L."/>
            <person name="Ma J."/>
        </authorList>
    </citation>
    <scope>NUCLEOTIDE SEQUENCE [LARGE SCALE GENOMIC DNA]</scope>
    <source>
        <strain evidence="3">JCM 31319</strain>
    </source>
</reference>
<keyword evidence="1" id="KW-0732">Signal</keyword>